<dbReference type="GO" id="GO:0070860">
    <property type="term" value="C:RNA polymerase I core factor complex"/>
    <property type="evidence" value="ECO:0007669"/>
    <property type="project" value="TreeGrafter"/>
</dbReference>
<dbReference type="PANTHER" id="PTHR28221">
    <property type="entry name" value="RNA POLYMERASE I-SPECIFIC TRANSCRIPTION INITIATION FACTOR RRN6"/>
    <property type="match status" value="1"/>
</dbReference>
<reference evidence="4 5" key="1">
    <citation type="submission" date="2023-06" db="EMBL/GenBank/DDBJ databases">
        <title>Black Yeasts Isolated from many extreme environments.</title>
        <authorList>
            <person name="Coleine C."/>
            <person name="Stajich J.E."/>
            <person name="Selbmann L."/>
        </authorList>
    </citation>
    <scope>NUCLEOTIDE SEQUENCE [LARGE SCALE GENOMIC DNA]</scope>
    <source>
        <strain evidence="4 5">CCFEE 5887</strain>
    </source>
</reference>
<feature type="compositionally biased region" description="Polar residues" evidence="1">
    <location>
        <begin position="618"/>
        <end position="628"/>
    </location>
</feature>
<feature type="compositionally biased region" description="Polar residues" evidence="1">
    <location>
        <begin position="953"/>
        <end position="979"/>
    </location>
</feature>
<protein>
    <recommendedName>
        <fullName evidence="6">RNA polymerase I-specific transcription initiation factor RRN6-like protein</fullName>
    </recommendedName>
</protein>
<feature type="domain" description="RRN6 beta-propeller" evidence="2">
    <location>
        <begin position="124"/>
        <end position="495"/>
    </location>
</feature>
<sequence>MANTERARRLRHAHETNALTYGHFGTPTYDNETHTWSFLRQHRIPPRDEGASSKVNSTGFQLLHERITELSSGPTLPPLDIDDSYHQSRKTALLKQLPDVALLSKYLPTTHFTVDAERSVPVPGILLAFGSATVSSQLRQRQNDPPTRPIAVLAAGRCDEKLQLVEFGPQDITLQNSIVHDEKCSLPCVLASTSTSWSNSAERIRHVSFAGISSRRFLVVRASGTSILAPIIARSGLAAQISDGVASANQSFVDPFLVLTIPSSRTGEGSHAHAALNPTNPSLVAIVDINGQWSIWRILGRSGWTSRILYHALLKGSNDLASHSGATLSRNDPSNLDDWHRICWLRDSEKSSERVLVCNRRLAVVFDQRGNIDGQVDVRLGPLSDGNQILDIRNSESQPFLIFFLTTSRLLVFSSQEISEKGRVGYEPLRLVCSWNHFRGRSDLKLRMSTLELAHDIFILLYSSHSHIAVLYRFGHEILGLDAVSLHDPSMFNMPPELQKRMNSMIDIALYAVDFVVDDNPPDEANFGLMKMVARTTDGTVLEAVYKHPFTKSRRATKGFGLVPRLRLPNISARPVLSTTLVDDSDDSSTDALGGVNEIDDFVVADRTEEQESHSIENRNSQTTSSLSEYHPHLRNWQRLLDYDRFRLAEYQAPSLGISLETALRRFRALQLRDDPGPMQLVAQLVSEHQITDVEQESEAVMALLGAIQQRADLAFQSAGLGEEIPALSAGQTLLQLYELASHSYVQSFGENMTDRNRVNRERLVRQVAGEVFLGDLIIRSSKNPDIPTSPNPNIPKESGTGLPSSPPEAQPDASQAVSSQPSTSQSLAVEEEPAVSRLRSYAAFRERVPPLRLSHQASTSNILAHLADNIDEDPAEYSYRGTNDRLKLVEQEVAAQSLDPRERRKATRQAARLQKRLEKTAKIGQEVMMQQRVLPSVASLGRGIGLPGREIQSSQVAVPDSSQGLGQSQVIPGLTMTQPERGAFGTRPMKTKAKDKGTKRRAGF</sequence>
<dbReference type="InterPro" id="IPR019350">
    <property type="entry name" value="RNA_pol_I-sp_TIF_RRN6-like"/>
</dbReference>
<dbReference type="GO" id="GO:0042790">
    <property type="term" value="P:nucleolar large rRNA transcription by RNA polymerase I"/>
    <property type="evidence" value="ECO:0007669"/>
    <property type="project" value="TreeGrafter"/>
</dbReference>
<feature type="domain" description="RRN6 K-rich C-terminal" evidence="3">
    <location>
        <begin position="862"/>
        <end position="1005"/>
    </location>
</feature>
<evidence type="ECO:0000313" key="4">
    <source>
        <dbReference type="EMBL" id="KAK5538742.1"/>
    </source>
</evidence>
<gene>
    <name evidence="4" type="ORF">LTR25_004285</name>
</gene>
<evidence type="ECO:0000313" key="5">
    <source>
        <dbReference type="Proteomes" id="UP001345827"/>
    </source>
</evidence>
<accession>A0AAV9QCE6</accession>
<dbReference type="InterPro" id="IPR048536">
    <property type="entry name" value="Rrn6_K-rich"/>
</dbReference>
<feature type="region of interest" description="Disordered" evidence="1">
    <location>
        <begin position="953"/>
        <end position="1005"/>
    </location>
</feature>
<evidence type="ECO:0000256" key="1">
    <source>
        <dbReference type="SAM" id="MobiDB-lite"/>
    </source>
</evidence>
<dbReference type="PANTHER" id="PTHR28221:SF2">
    <property type="entry name" value="RNA POLYMERASE I-SPECIFIC TRANSCRIPTION INITIATION FACTOR RRN6"/>
    <property type="match status" value="1"/>
</dbReference>
<dbReference type="InterPro" id="IPR048535">
    <property type="entry name" value="RRN6_beta-prop"/>
</dbReference>
<dbReference type="GO" id="GO:0001179">
    <property type="term" value="F:RNA polymerase I general transcription initiation factor binding"/>
    <property type="evidence" value="ECO:0007669"/>
    <property type="project" value="TreeGrafter"/>
</dbReference>
<feature type="region of interest" description="Disordered" evidence="1">
    <location>
        <begin position="782"/>
        <end position="833"/>
    </location>
</feature>
<dbReference type="Proteomes" id="UP001345827">
    <property type="component" value="Unassembled WGS sequence"/>
</dbReference>
<dbReference type="Pfam" id="PF10214">
    <property type="entry name" value="Rrn6_beta-prop"/>
    <property type="match status" value="1"/>
</dbReference>
<proteinExistence type="predicted"/>
<feature type="compositionally biased region" description="Basic residues" evidence="1">
    <location>
        <begin position="990"/>
        <end position="1005"/>
    </location>
</feature>
<evidence type="ECO:0008006" key="6">
    <source>
        <dbReference type="Google" id="ProtNLM"/>
    </source>
</evidence>
<organism evidence="4 5">
    <name type="scientific">Vermiconidia calcicola</name>
    <dbReference type="NCBI Taxonomy" id="1690605"/>
    <lineage>
        <taxon>Eukaryota</taxon>
        <taxon>Fungi</taxon>
        <taxon>Dikarya</taxon>
        <taxon>Ascomycota</taxon>
        <taxon>Pezizomycotina</taxon>
        <taxon>Dothideomycetes</taxon>
        <taxon>Dothideomycetidae</taxon>
        <taxon>Mycosphaerellales</taxon>
        <taxon>Extremaceae</taxon>
        <taxon>Vermiconidia</taxon>
    </lineage>
</organism>
<feature type="compositionally biased region" description="Basic and acidic residues" evidence="1">
    <location>
        <begin position="607"/>
        <end position="617"/>
    </location>
</feature>
<name>A0AAV9QCE6_9PEZI</name>
<feature type="compositionally biased region" description="Polar residues" evidence="1">
    <location>
        <begin position="813"/>
        <end position="828"/>
    </location>
</feature>
<keyword evidence="5" id="KW-1185">Reference proteome</keyword>
<feature type="region of interest" description="Disordered" evidence="1">
    <location>
        <begin position="607"/>
        <end position="628"/>
    </location>
</feature>
<dbReference type="GO" id="GO:0001163">
    <property type="term" value="F:RNA polymerase I transcription regulatory region sequence-specific DNA binding"/>
    <property type="evidence" value="ECO:0007669"/>
    <property type="project" value="TreeGrafter"/>
</dbReference>
<dbReference type="EMBL" id="JAXLQG010000006">
    <property type="protein sequence ID" value="KAK5538742.1"/>
    <property type="molecule type" value="Genomic_DNA"/>
</dbReference>
<dbReference type="Pfam" id="PF20639">
    <property type="entry name" value="Rrn6_K-rich"/>
    <property type="match status" value="1"/>
</dbReference>
<evidence type="ECO:0000259" key="2">
    <source>
        <dbReference type="Pfam" id="PF10214"/>
    </source>
</evidence>
<evidence type="ECO:0000259" key="3">
    <source>
        <dbReference type="Pfam" id="PF20639"/>
    </source>
</evidence>
<dbReference type="AlphaFoldDB" id="A0AAV9QCE6"/>
<comment type="caution">
    <text evidence="4">The sequence shown here is derived from an EMBL/GenBank/DDBJ whole genome shotgun (WGS) entry which is preliminary data.</text>
</comment>